<reference evidence="2 3" key="1">
    <citation type="submission" date="2016-10" db="EMBL/GenBank/DDBJ databases">
        <authorList>
            <person name="de Groot N.N."/>
        </authorList>
    </citation>
    <scope>NUCLEOTIDE SEQUENCE [LARGE SCALE GENOMIC DNA]</scope>
    <source>
        <strain evidence="2 3">CGMCC 1.7054</strain>
    </source>
</reference>
<evidence type="ECO:0000313" key="3">
    <source>
        <dbReference type="Proteomes" id="UP000198881"/>
    </source>
</evidence>
<feature type="domain" description="TadE-like" evidence="1">
    <location>
        <begin position="1"/>
        <end position="35"/>
    </location>
</feature>
<name>A0A1I7MHM1_9MICC</name>
<proteinExistence type="predicted"/>
<sequence>MVMALLAVVFAAVLQFGLIIHVRNTVIDAASAGARHGALADRTPADGADRTRDLLASSVPGADQAEITASLSEGPVPTVTVTVRTQMPMVGFITGPVDVEATGRAYRFD</sequence>
<organism evidence="2 3">
    <name type="scientific">Micrococcus terreus</name>
    <dbReference type="NCBI Taxonomy" id="574650"/>
    <lineage>
        <taxon>Bacteria</taxon>
        <taxon>Bacillati</taxon>
        <taxon>Actinomycetota</taxon>
        <taxon>Actinomycetes</taxon>
        <taxon>Micrococcales</taxon>
        <taxon>Micrococcaceae</taxon>
        <taxon>Micrococcus</taxon>
    </lineage>
</organism>
<dbReference type="RefSeq" id="WP_245760579.1">
    <property type="nucleotide sequence ID" value="NZ_FPCG01000002.1"/>
</dbReference>
<dbReference type="Proteomes" id="UP000198881">
    <property type="component" value="Unassembled WGS sequence"/>
</dbReference>
<dbReference type="AlphaFoldDB" id="A0A1I7MHM1"/>
<keyword evidence="3" id="KW-1185">Reference proteome</keyword>
<accession>A0A1I7MHM1</accession>
<dbReference type="InterPro" id="IPR012495">
    <property type="entry name" value="TadE-like_dom"/>
</dbReference>
<gene>
    <name evidence="2" type="ORF">SAMN04487966_102322</name>
</gene>
<evidence type="ECO:0000313" key="2">
    <source>
        <dbReference type="EMBL" id="SFV21370.1"/>
    </source>
</evidence>
<dbReference type="Pfam" id="PF07811">
    <property type="entry name" value="TadE"/>
    <property type="match status" value="1"/>
</dbReference>
<evidence type="ECO:0000259" key="1">
    <source>
        <dbReference type="Pfam" id="PF07811"/>
    </source>
</evidence>
<protein>
    <submittedName>
        <fullName evidence="2">TadE-like protein</fullName>
    </submittedName>
</protein>
<dbReference type="EMBL" id="FPCG01000002">
    <property type="protein sequence ID" value="SFV21370.1"/>
    <property type="molecule type" value="Genomic_DNA"/>
</dbReference>
<dbReference type="STRING" id="574650.SAMN04487966_102322"/>